<evidence type="ECO:0000256" key="1">
    <source>
        <dbReference type="SAM" id="MobiDB-lite"/>
    </source>
</evidence>
<comment type="caution">
    <text evidence="2">The sequence shown here is derived from an EMBL/GenBank/DDBJ whole genome shotgun (WGS) entry which is preliminary data.</text>
</comment>
<dbReference type="RefSeq" id="WP_184387985.1">
    <property type="nucleotide sequence ID" value="NZ_JACHDB010000001.1"/>
</dbReference>
<dbReference type="AlphaFoldDB" id="A0A7W8QGX0"/>
<feature type="compositionally biased region" description="Basic and acidic residues" evidence="1">
    <location>
        <begin position="39"/>
        <end position="50"/>
    </location>
</feature>
<proteinExistence type="predicted"/>
<protein>
    <submittedName>
        <fullName evidence="2">Uncharacterized protein</fullName>
    </submittedName>
</protein>
<organism evidence="2 3">
    <name type="scientific">Nocardiopsis composta</name>
    <dbReference type="NCBI Taxonomy" id="157465"/>
    <lineage>
        <taxon>Bacteria</taxon>
        <taxon>Bacillati</taxon>
        <taxon>Actinomycetota</taxon>
        <taxon>Actinomycetes</taxon>
        <taxon>Streptosporangiales</taxon>
        <taxon>Nocardiopsidaceae</taxon>
        <taxon>Nocardiopsis</taxon>
    </lineage>
</organism>
<name>A0A7W8QGX0_9ACTN</name>
<feature type="region of interest" description="Disordered" evidence="1">
    <location>
        <begin position="1"/>
        <end position="57"/>
    </location>
</feature>
<dbReference type="Proteomes" id="UP000572635">
    <property type="component" value="Unassembled WGS sequence"/>
</dbReference>
<gene>
    <name evidence="2" type="ORF">HDA36_000327</name>
</gene>
<reference evidence="2 3" key="1">
    <citation type="submission" date="2020-08" db="EMBL/GenBank/DDBJ databases">
        <title>Sequencing the genomes of 1000 actinobacteria strains.</title>
        <authorList>
            <person name="Klenk H.-P."/>
        </authorList>
    </citation>
    <scope>NUCLEOTIDE SEQUENCE [LARGE SCALE GENOMIC DNA]</scope>
    <source>
        <strain evidence="2 3">DSM 44551</strain>
    </source>
</reference>
<keyword evidence="3" id="KW-1185">Reference proteome</keyword>
<evidence type="ECO:0000313" key="3">
    <source>
        <dbReference type="Proteomes" id="UP000572635"/>
    </source>
</evidence>
<evidence type="ECO:0000313" key="2">
    <source>
        <dbReference type="EMBL" id="MBB5430243.1"/>
    </source>
</evidence>
<accession>A0A7W8QGX0</accession>
<dbReference type="EMBL" id="JACHDB010000001">
    <property type="protein sequence ID" value="MBB5430243.1"/>
    <property type="molecule type" value="Genomic_DNA"/>
</dbReference>
<sequence>MTPPPGTRLPHDPARAEPSSALFRSRADPHARPTARGDALFEPHGEDGPTAHHARTG</sequence>